<keyword evidence="9" id="KW-0812">Transmembrane</keyword>
<reference evidence="25 26" key="1">
    <citation type="journal article" date="2007" name="Nature">
        <title>Evolution of genes and genomes on the Drosophila phylogeny.</title>
        <authorList>
            <consortium name="Drosophila 12 Genomes Consortium"/>
            <person name="Clark A.G."/>
            <person name="Eisen M.B."/>
            <person name="Smith D.R."/>
            <person name="Bergman C.M."/>
            <person name="Oliver B."/>
            <person name="Markow T.A."/>
            <person name="Kaufman T.C."/>
            <person name="Kellis M."/>
            <person name="Gelbart W."/>
            <person name="Iyer V.N."/>
            <person name="Pollard D.A."/>
            <person name="Sackton T.B."/>
            <person name="Larracuente A.M."/>
            <person name="Singh N.D."/>
            <person name="Abad J.P."/>
            <person name="Abt D.N."/>
            <person name="Adryan B."/>
            <person name="Aguade M."/>
            <person name="Akashi H."/>
            <person name="Anderson W.W."/>
            <person name="Aquadro C.F."/>
            <person name="Ardell D.H."/>
            <person name="Arguello R."/>
            <person name="Artieri C.G."/>
            <person name="Barbash D.A."/>
            <person name="Barker D."/>
            <person name="Barsanti P."/>
            <person name="Batterham P."/>
            <person name="Batzoglou S."/>
            <person name="Begun D."/>
            <person name="Bhutkar A."/>
            <person name="Blanco E."/>
            <person name="Bosak S.A."/>
            <person name="Bradley R.K."/>
            <person name="Brand A.D."/>
            <person name="Brent M.R."/>
            <person name="Brooks A.N."/>
            <person name="Brown R.H."/>
            <person name="Butlin R.K."/>
            <person name="Caggese C."/>
            <person name="Calvi B.R."/>
            <person name="Bernardo de Carvalho A."/>
            <person name="Caspi A."/>
            <person name="Castrezana S."/>
            <person name="Celniker S.E."/>
            <person name="Chang J.L."/>
            <person name="Chapple C."/>
            <person name="Chatterji S."/>
            <person name="Chinwalla A."/>
            <person name="Civetta A."/>
            <person name="Clifton S.W."/>
            <person name="Comeron J.M."/>
            <person name="Costello J.C."/>
            <person name="Coyne J.A."/>
            <person name="Daub J."/>
            <person name="David R.G."/>
            <person name="Delcher A.L."/>
            <person name="Delehaunty K."/>
            <person name="Do C.B."/>
            <person name="Ebling H."/>
            <person name="Edwards K."/>
            <person name="Eickbush T."/>
            <person name="Evans J.D."/>
            <person name="Filipski A."/>
            <person name="Findeiss S."/>
            <person name="Freyhult E."/>
            <person name="Fulton L."/>
            <person name="Fulton R."/>
            <person name="Garcia A.C."/>
            <person name="Gardiner A."/>
            <person name="Garfield D.A."/>
            <person name="Garvin B.E."/>
            <person name="Gibson G."/>
            <person name="Gilbert D."/>
            <person name="Gnerre S."/>
            <person name="Godfrey J."/>
            <person name="Good R."/>
            <person name="Gotea V."/>
            <person name="Gravely B."/>
            <person name="Greenberg A.J."/>
            <person name="Griffiths-Jones S."/>
            <person name="Gross S."/>
            <person name="Guigo R."/>
            <person name="Gustafson E.A."/>
            <person name="Haerty W."/>
            <person name="Hahn M.W."/>
            <person name="Halligan D.L."/>
            <person name="Halpern A.L."/>
            <person name="Halter G.M."/>
            <person name="Han M.V."/>
            <person name="Heger A."/>
            <person name="Hillier L."/>
            <person name="Hinrichs A.S."/>
            <person name="Holmes I."/>
            <person name="Hoskins R.A."/>
            <person name="Hubisz M.J."/>
            <person name="Hultmark D."/>
            <person name="Huntley M.A."/>
            <person name="Jaffe D.B."/>
            <person name="Jagadeeshan S."/>
            <person name="Jeck W.R."/>
            <person name="Johnson J."/>
            <person name="Jones C.D."/>
            <person name="Jordan W.C."/>
            <person name="Karpen G.H."/>
            <person name="Kataoka E."/>
            <person name="Keightley P.D."/>
            <person name="Kheradpour P."/>
            <person name="Kirkness E.F."/>
            <person name="Koerich L.B."/>
            <person name="Kristiansen K."/>
            <person name="Kudrna D."/>
            <person name="Kulathinal R.J."/>
            <person name="Kumar S."/>
            <person name="Kwok R."/>
            <person name="Lander E."/>
            <person name="Langley C.H."/>
            <person name="Lapoint R."/>
            <person name="Lazzaro B.P."/>
            <person name="Lee S.J."/>
            <person name="Levesque L."/>
            <person name="Li R."/>
            <person name="Lin C.F."/>
            <person name="Lin M.F."/>
            <person name="Lindblad-Toh K."/>
            <person name="Llopart A."/>
            <person name="Long M."/>
            <person name="Low L."/>
            <person name="Lozovsky E."/>
            <person name="Lu J."/>
            <person name="Luo M."/>
            <person name="Machado C.A."/>
            <person name="Makalowski W."/>
            <person name="Marzo M."/>
            <person name="Matsuda M."/>
            <person name="Matzkin L."/>
            <person name="McAllister B."/>
            <person name="McBride C.S."/>
            <person name="McKernan B."/>
            <person name="McKernan K."/>
            <person name="Mendez-Lago M."/>
            <person name="Minx P."/>
            <person name="Mollenhauer M.U."/>
            <person name="Montooth K."/>
            <person name="Mount S.M."/>
            <person name="Mu X."/>
            <person name="Myers E."/>
            <person name="Negre B."/>
            <person name="Newfeld S."/>
            <person name="Nielsen R."/>
            <person name="Noor M.A."/>
            <person name="O'Grady P."/>
            <person name="Pachter L."/>
            <person name="Papaceit M."/>
            <person name="Parisi M.J."/>
            <person name="Parisi M."/>
            <person name="Parts L."/>
            <person name="Pedersen J.S."/>
            <person name="Pesole G."/>
            <person name="Phillippy A.M."/>
            <person name="Ponting C.P."/>
            <person name="Pop M."/>
            <person name="Porcelli D."/>
            <person name="Powell J.R."/>
            <person name="Prohaska S."/>
            <person name="Pruitt K."/>
            <person name="Puig M."/>
            <person name="Quesneville H."/>
            <person name="Ram K.R."/>
            <person name="Rand D."/>
            <person name="Rasmussen M.D."/>
            <person name="Reed L.K."/>
            <person name="Reenan R."/>
            <person name="Reily A."/>
            <person name="Remington K.A."/>
            <person name="Rieger T.T."/>
            <person name="Ritchie M.G."/>
            <person name="Robin C."/>
            <person name="Rogers Y.H."/>
            <person name="Rohde C."/>
            <person name="Rozas J."/>
            <person name="Rubenfield M.J."/>
            <person name="Ruiz A."/>
            <person name="Russo S."/>
            <person name="Salzberg S.L."/>
            <person name="Sanchez-Gracia A."/>
            <person name="Saranga D.J."/>
            <person name="Sato H."/>
            <person name="Schaeffer S.W."/>
            <person name="Schatz M.C."/>
            <person name="Schlenke T."/>
            <person name="Schwartz R."/>
            <person name="Segarra C."/>
            <person name="Singh R.S."/>
            <person name="Sirot L."/>
            <person name="Sirota M."/>
            <person name="Sisneros N.B."/>
            <person name="Smith C.D."/>
            <person name="Smith T.F."/>
            <person name="Spieth J."/>
            <person name="Stage D.E."/>
            <person name="Stark A."/>
            <person name="Stephan W."/>
            <person name="Strausberg R.L."/>
            <person name="Strempel S."/>
            <person name="Sturgill D."/>
            <person name="Sutton G."/>
            <person name="Sutton G.G."/>
            <person name="Tao W."/>
            <person name="Teichmann S."/>
            <person name="Tobari Y.N."/>
            <person name="Tomimura Y."/>
            <person name="Tsolas J.M."/>
            <person name="Valente V.L."/>
            <person name="Venter E."/>
            <person name="Venter J.C."/>
            <person name="Vicario S."/>
            <person name="Vieira F.G."/>
            <person name="Vilella A.J."/>
            <person name="Villasante A."/>
            <person name="Walenz B."/>
            <person name="Wang J."/>
            <person name="Wasserman M."/>
            <person name="Watts T."/>
            <person name="Wilson D."/>
            <person name="Wilson R.K."/>
            <person name="Wing R.A."/>
            <person name="Wolfner M.F."/>
            <person name="Wong A."/>
            <person name="Wong G.K."/>
            <person name="Wu C.I."/>
            <person name="Wu G."/>
            <person name="Yamamoto D."/>
            <person name="Yang H.P."/>
            <person name="Yang S.P."/>
            <person name="Yorke J.A."/>
            <person name="Yoshida K."/>
            <person name="Zdobnov E."/>
            <person name="Zhang P."/>
            <person name="Zhang Y."/>
            <person name="Zimin A.V."/>
            <person name="Baldwin J."/>
            <person name="Abdouelleil A."/>
            <person name="Abdulkadir J."/>
            <person name="Abebe A."/>
            <person name="Abera B."/>
            <person name="Abreu J."/>
            <person name="Acer S.C."/>
            <person name="Aftuck L."/>
            <person name="Alexander A."/>
            <person name="An P."/>
            <person name="Anderson E."/>
            <person name="Anderson S."/>
            <person name="Arachi H."/>
            <person name="Azer M."/>
            <person name="Bachantsang P."/>
            <person name="Barry A."/>
            <person name="Bayul T."/>
            <person name="Berlin A."/>
            <person name="Bessette D."/>
            <person name="Bloom T."/>
            <person name="Blye J."/>
            <person name="Boguslavskiy L."/>
            <person name="Bonnet C."/>
            <person name="Boukhgalter B."/>
            <person name="Bourzgui I."/>
            <person name="Brown A."/>
            <person name="Cahill P."/>
            <person name="Channer S."/>
            <person name="Cheshatsang Y."/>
            <person name="Chuda L."/>
            <person name="Citroen M."/>
            <person name="Collymore A."/>
            <person name="Cooke P."/>
            <person name="Costello M."/>
            <person name="D'Aco K."/>
            <person name="Daza R."/>
            <person name="De Haan G."/>
            <person name="DeGray S."/>
            <person name="DeMaso C."/>
            <person name="Dhargay N."/>
            <person name="Dooley K."/>
            <person name="Dooley E."/>
            <person name="Doricent M."/>
            <person name="Dorje P."/>
            <person name="Dorjee K."/>
            <person name="Dupes A."/>
            <person name="Elong R."/>
            <person name="Falk J."/>
            <person name="Farina A."/>
            <person name="Faro S."/>
            <person name="Ferguson D."/>
            <person name="Fisher S."/>
            <person name="Foley C.D."/>
            <person name="Franke A."/>
            <person name="Friedrich D."/>
            <person name="Gadbois L."/>
            <person name="Gearin G."/>
            <person name="Gearin C.R."/>
            <person name="Giannoukos G."/>
            <person name="Goode T."/>
            <person name="Graham J."/>
            <person name="Grandbois E."/>
            <person name="Grewal S."/>
            <person name="Gyaltsen K."/>
            <person name="Hafez N."/>
            <person name="Hagos B."/>
            <person name="Hall J."/>
            <person name="Henson C."/>
            <person name="Hollinger A."/>
            <person name="Honan T."/>
            <person name="Huard M.D."/>
            <person name="Hughes L."/>
            <person name="Hurhula B."/>
            <person name="Husby M.E."/>
            <person name="Kamat A."/>
            <person name="Kanga B."/>
            <person name="Kashin S."/>
            <person name="Khazanovich D."/>
            <person name="Kisner P."/>
            <person name="Lance K."/>
            <person name="Lara M."/>
            <person name="Lee W."/>
            <person name="Lennon N."/>
            <person name="Letendre F."/>
            <person name="LeVine R."/>
            <person name="Lipovsky A."/>
            <person name="Liu X."/>
            <person name="Liu J."/>
            <person name="Liu S."/>
            <person name="Lokyitsang T."/>
            <person name="Lokyitsang Y."/>
            <person name="Lubonja R."/>
            <person name="Lui A."/>
            <person name="MacDonald P."/>
            <person name="Magnisalis V."/>
            <person name="Maru K."/>
            <person name="Matthews C."/>
            <person name="McCusker W."/>
            <person name="McDonough S."/>
            <person name="Mehta T."/>
            <person name="Meldrim J."/>
            <person name="Meneus L."/>
            <person name="Mihai O."/>
            <person name="Mihalev A."/>
            <person name="Mihova T."/>
            <person name="Mittelman R."/>
            <person name="Mlenga V."/>
            <person name="Montmayeur A."/>
            <person name="Mulrain L."/>
            <person name="Navidi A."/>
            <person name="Naylor J."/>
            <person name="Negash T."/>
            <person name="Nguyen T."/>
            <person name="Nguyen N."/>
            <person name="Nicol R."/>
            <person name="Norbu C."/>
            <person name="Norbu N."/>
            <person name="Novod N."/>
            <person name="O'Neill B."/>
            <person name="Osman S."/>
            <person name="Markiewicz E."/>
            <person name="Oyono O.L."/>
            <person name="Patti C."/>
            <person name="Phunkhang P."/>
            <person name="Pierre F."/>
            <person name="Priest M."/>
            <person name="Raghuraman S."/>
            <person name="Rege F."/>
            <person name="Reyes R."/>
            <person name="Rise C."/>
            <person name="Rogov P."/>
            <person name="Ross K."/>
            <person name="Ryan E."/>
            <person name="Settipalli S."/>
            <person name="Shea T."/>
            <person name="Sherpa N."/>
            <person name="Shi L."/>
            <person name="Shih D."/>
            <person name="Sparrow T."/>
            <person name="Spaulding J."/>
            <person name="Stalker J."/>
            <person name="Stange-Thomann N."/>
            <person name="Stavropoulos S."/>
            <person name="Stone C."/>
            <person name="Strader C."/>
            <person name="Tesfaye S."/>
            <person name="Thomson T."/>
            <person name="Thoulutsang Y."/>
            <person name="Thoulutsang D."/>
            <person name="Topham K."/>
            <person name="Topping I."/>
            <person name="Tsamla T."/>
            <person name="Vassiliev H."/>
            <person name="Vo A."/>
            <person name="Wangchuk T."/>
            <person name="Wangdi T."/>
            <person name="Weiand M."/>
            <person name="Wilkinson J."/>
            <person name="Wilson A."/>
            <person name="Yadav S."/>
            <person name="Young G."/>
            <person name="Yu Q."/>
            <person name="Zembek L."/>
            <person name="Zhong D."/>
            <person name="Zimmer A."/>
            <person name="Zwirko Z."/>
            <person name="Jaffe D.B."/>
            <person name="Alvarez P."/>
            <person name="Brockman W."/>
            <person name="Butler J."/>
            <person name="Chin C."/>
            <person name="Gnerre S."/>
            <person name="Grabherr M."/>
            <person name="Kleber M."/>
            <person name="Mauceli E."/>
            <person name="MacCallum I."/>
        </authorList>
    </citation>
    <scope>NUCLEOTIDE SEQUENCE [LARGE SCALE GENOMIC DNA]</scope>
    <source>
        <strain evidence="26">Tucson 15287-2541.00</strain>
    </source>
</reference>
<evidence type="ECO:0000256" key="15">
    <source>
        <dbReference type="ARBA" id="ARBA00023157"/>
    </source>
</evidence>
<evidence type="ECO:0000256" key="20">
    <source>
        <dbReference type="ARBA" id="ARBA00032552"/>
    </source>
</evidence>
<keyword evidence="17" id="KW-0464">Manganese</keyword>
<name>B4JQM1_DROGR</name>
<dbReference type="PhylomeDB" id="B4JQM1"/>
<evidence type="ECO:0000256" key="24">
    <source>
        <dbReference type="PIRSR" id="PIRSR607754-3"/>
    </source>
</evidence>
<keyword evidence="26" id="KW-1185">Reference proteome</keyword>
<evidence type="ECO:0000256" key="3">
    <source>
        <dbReference type="ARBA" id="ARBA00004922"/>
    </source>
</evidence>
<evidence type="ECO:0000256" key="7">
    <source>
        <dbReference type="ARBA" id="ARBA00022676"/>
    </source>
</evidence>
<evidence type="ECO:0000256" key="1">
    <source>
        <dbReference type="ARBA" id="ARBA00001936"/>
    </source>
</evidence>
<dbReference type="InterPro" id="IPR029044">
    <property type="entry name" value="Nucleotide-diphossugar_trans"/>
</dbReference>
<protein>
    <recommendedName>
        <fullName evidence="6">Alpha-1,6-mannosyl-glycoprotein 2-beta-N-acetylglucosaminyltransferase</fullName>
        <ecNumber evidence="5">2.4.1.143</ecNumber>
    </recommendedName>
    <alternativeName>
        <fullName evidence="21">Beta-1,2-N-acetylglucosaminyltransferase II</fullName>
    </alternativeName>
    <alternativeName>
        <fullName evidence="20">GlcNAc-T II</fullName>
    </alternativeName>
    <alternativeName>
        <fullName evidence="19">Mannoside acetylglucosaminyltransferase 2</fullName>
    </alternativeName>
    <alternativeName>
        <fullName evidence="18">N-glycosyl-oligosaccharide-glycoprotein N-acetylglucosaminyltransferase II</fullName>
    </alternativeName>
</protein>
<evidence type="ECO:0000256" key="11">
    <source>
        <dbReference type="ARBA" id="ARBA00022968"/>
    </source>
</evidence>
<comment type="catalytic activity">
    <reaction evidence="22">
        <text>an N(4)-{beta-D-GlcNAc-(1-&gt;2)-alpha-D-Man-(1-&gt;3)-[alpha-D-Man-(1-&gt;6)]-beta-D-Man-(1-&gt;4)-beta-D-GlcNAc-(1-&gt;4)-beta-D-GlcNAc}-L-asparaginyl-[protein] + UDP-N-acetyl-alpha-D-glucosamine = N(4)-{beta-D-GlcNAc-(1-&gt;2)-alpha-D-Man-(1-&gt;3)-[beta-D-GlcNAc-(1-&gt;2)-alpha-D-Man-(1-&gt;6)]-beta-D-Man-(1-&gt;4)-beta-D-GlcNAc-(1-&gt;4)-beta-D-GlcNAc}-L-asparaginyl-[protein] + UDP + H(+)</text>
        <dbReference type="Rhea" id="RHEA:12941"/>
        <dbReference type="Rhea" id="RHEA-COMP:13526"/>
        <dbReference type="Rhea" id="RHEA-COMP:14369"/>
        <dbReference type="ChEBI" id="CHEBI:15378"/>
        <dbReference type="ChEBI" id="CHEBI:57705"/>
        <dbReference type="ChEBI" id="CHEBI:58223"/>
        <dbReference type="ChEBI" id="CHEBI:60615"/>
        <dbReference type="ChEBI" id="CHEBI:60651"/>
        <dbReference type="EC" id="2.4.1.143"/>
    </reaction>
</comment>
<keyword evidence="15 24" id="KW-1015">Disulfide bond</keyword>
<keyword evidence="13" id="KW-0333">Golgi apparatus</keyword>
<dbReference type="InterPro" id="IPR007754">
    <property type="entry name" value="GlcNAc_II"/>
</dbReference>
<evidence type="ECO:0000256" key="9">
    <source>
        <dbReference type="ARBA" id="ARBA00022692"/>
    </source>
</evidence>
<evidence type="ECO:0000256" key="18">
    <source>
        <dbReference type="ARBA" id="ARBA00029663"/>
    </source>
</evidence>
<dbReference type="GO" id="GO:0046872">
    <property type="term" value="F:metal ion binding"/>
    <property type="evidence" value="ECO:0007669"/>
    <property type="project" value="UniProtKB-KW"/>
</dbReference>
<comment type="similarity">
    <text evidence="4">Belongs to the glycosyltransferase 16 (GT16) protein family.</text>
</comment>
<evidence type="ECO:0000256" key="2">
    <source>
        <dbReference type="ARBA" id="ARBA00004323"/>
    </source>
</evidence>
<keyword evidence="14" id="KW-0472">Membrane</keyword>
<organism evidence="26">
    <name type="scientific">Drosophila grimshawi</name>
    <name type="common">Hawaiian fruit fly</name>
    <name type="synonym">Idiomyia grimshawi</name>
    <dbReference type="NCBI Taxonomy" id="7222"/>
    <lineage>
        <taxon>Eukaryota</taxon>
        <taxon>Metazoa</taxon>
        <taxon>Ecdysozoa</taxon>
        <taxon>Arthropoda</taxon>
        <taxon>Hexapoda</taxon>
        <taxon>Insecta</taxon>
        <taxon>Pterygota</taxon>
        <taxon>Neoptera</taxon>
        <taxon>Endopterygota</taxon>
        <taxon>Diptera</taxon>
        <taxon>Brachycera</taxon>
        <taxon>Muscomorpha</taxon>
        <taxon>Ephydroidea</taxon>
        <taxon>Drosophilidae</taxon>
        <taxon>Drosophila</taxon>
        <taxon>Hawaiian Drosophila</taxon>
    </lineage>
</organism>
<comment type="cofactor">
    <cofactor evidence="1">
        <name>Mn(2+)</name>
        <dbReference type="ChEBI" id="CHEBI:29035"/>
    </cofactor>
</comment>
<evidence type="ECO:0000313" key="26">
    <source>
        <dbReference type="Proteomes" id="UP000001070"/>
    </source>
</evidence>
<feature type="disulfide bond" evidence="24">
    <location>
        <begin position="110"/>
        <end position="124"/>
    </location>
</feature>
<dbReference type="InParanoid" id="B4JQM1"/>
<dbReference type="PANTHER" id="PTHR12871">
    <property type="entry name" value="BETA-1,2-N-ACETYLGLUCOSAMINYLTRANSFERASE II"/>
    <property type="match status" value="1"/>
</dbReference>
<dbReference type="STRING" id="7222.B4JQM1"/>
<dbReference type="GO" id="GO:0005795">
    <property type="term" value="C:Golgi stack"/>
    <property type="evidence" value="ECO:0007669"/>
    <property type="project" value="InterPro"/>
</dbReference>
<dbReference type="Proteomes" id="UP000001070">
    <property type="component" value="Unassembled WGS sequence"/>
</dbReference>
<dbReference type="Gene3D" id="3.90.550.10">
    <property type="entry name" value="Spore Coat Polysaccharide Biosynthesis Protein SpsA, Chain A"/>
    <property type="match status" value="1"/>
</dbReference>
<dbReference type="EC" id="2.4.1.143" evidence="5"/>
<dbReference type="AlphaFoldDB" id="B4JQM1"/>
<evidence type="ECO:0000256" key="23">
    <source>
        <dbReference type="PIRSR" id="PIRSR607754-1"/>
    </source>
</evidence>
<evidence type="ECO:0000313" key="25">
    <source>
        <dbReference type="EMBL" id="EDV99201.1"/>
    </source>
</evidence>
<keyword evidence="8" id="KW-0808">Transferase</keyword>
<dbReference type="Pfam" id="PF05060">
    <property type="entry name" value="MGAT2"/>
    <property type="match status" value="1"/>
</dbReference>
<evidence type="ECO:0000256" key="19">
    <source>
        <dbReference type="ARBA" id="ARBA00031203"/>
    </source>
</evidence>
<evidence type="ECO:0000256" key="22">
    <source>
        <dbReference type="ARBA" id="ARBA00093257"/>
    </source>
</evidence>
<sequence>TLSKVKHRIKFQNNEQLVLNEMNFGPIEKDTVIIVIQVHRRINYLKHLISSLSKAWGISQALLVFSHDYYDEDINELVQNIDFCKVIQIFYPYSTQIYPDEFPGNHRNDCPRNISKEKAVISNCNSALYPDLYGHYREAKFTQIKHHWWWKANQVFNELKVTKYHNVKKPKNTKRNGGWSDPRDHQLCLNMTI</sequence>
<keyword evidence="10" id="KW-0479">Metal-binding</keyword>
<dbReference type="GO" id="GO:0006487">
    <property type="term" value="P:protein N-linked glycosylation"/>
    <property type="evidence" value="ECO:0007669"/>
    <property type="project" value="TreeGrafter"/>
</dbReference>
<feature type="binding site" evidence="23">
    <location>
        <begin position="37"/>
        <end position="41"/>
    </location>
    <ligand>
        <name>substrate</name>
    </ligand>
</feature>
<dbReference type="GO" id="GO:0000139">
    <property type="term" value="C:Golgi membrane"/>
    <property type="evidence" value="ECO:0007669"/>
    <property type="project" value="UniProtKB-SubCell"/>
</dbReference>
<evidence type="ECO:0000256" key="6">
    <source>
        <dbReference type="ARBA" id="ARBA00014817"/>
    </source>
</evidence>
<comment type="pathway">
    <text evidence="3">Protein modification; protein glycosylation.</text>
</comment>
<keyword evidence="7" id="KW-0328">Glycosyltransferase</keyword>
<evidence type="ECO:0000256" key="8">
    <source>
        <dbReference type="ARBA" id="ARBA00022679"/>
    </source>
</evidence>
<feature type="binding site" evidence="23">
    <location>
        <begin position="143"/>
        <end position="147"/>
    </location>
    <ligand>
        <name>substrate</name>
    </ligand>
</feature>
<evidence type="ECO:0000256" key="21">
    <source>
        <dbReference type="ARBA" id="ARBA00032915"/>
    </source>
</evidence>
<dbReference type="eggNOG" id="KOG2791">
    <property type="taxonomic scope" value="Eukaryota"/>
</dbReference>
<dbReference type="GO" id="GO:0009312">
    <property type="term" value="P:oligosaccharide biosynthetic process"/>
    <property type="evidence" value="ECO:0007669"/>
    <property type="project" value="InterPro"/>
</dbReference>
<accession>B4JQM1</accession>
<dbReference type="OrthoDB" id="7865279at2759"/>
<evidence type="ECO:0000256" key="12">
    <source>
        <dbReference type="ARBA" id="ARBA00022989"/>
    </source>
</evidence>
<evidence type="ECO:0000256" key="14">
    <source>
        <dbReference type="ARBA" id="ARBA00023136"/>
    </source>
</evidence>
<keyword evidence="16" id="KW-0325">Glycoprotein</keyword>
<keyword evidence="12" id="KW-1133">Transmembrane helix</keyword>
<evidence type="ECO:0000256" key="4">
    <source>
        <dbReference type="ARBA" id="ARBA00011011"/>
    </source>
</evidence>
<feature type="binding site" evidence="23">
    <location>
        <position position="68"/>
    </location>
    <ligand>
        <name>substrate</name>
    </ligand>
</feature>
<dbReference type="EMBL" id="CH916372">
    <property type="protein sequence ID" value="EDV99201.1"/>
    <property type="molecule type" value="Genomic_DNA"/>
</dbReference>
<gene>
    <name evidence="25" type="primary">Dgri\GH13722</name>
    <name evidence="25" type="ORF">Dgri_GH13722</name>
</gene>
<evidence type="ECO:0000256" key="17">
    <source>
        <dbReference type="ARBA" id="ARBA00023211"/>
    </source>
</evidence>
<dbReference type="UniPathway" id="UPA00378"/>
<proteinExistence type="inferred from homology"/>
<dbReference type="PANTHER" id="PTHR12871:SF0">
    <property type="entry name" value="ALPHA-1,6-MANNOSYL-GLYCOPROTEIN 2-BETA-N-ACETYLGLUCOSAMINYLTRANSFERASE"/>
    <property type="match status" value="1"/>
</dbReference>
<evidence type="ECO:0000256" key="16">
    <source>
        <dbReference type="ARBA" id="ARBA00023180"/>
    </source>
</evidence>
<evidence type="ECO:0000256" key="5">
    <source>
        <dbReference type="ARBA" id="ARBA00012613"/>
    </source>
</evidence>
<dbReference type="GO" id="GO:0008455">
    <property type="term" value="F:alpha-1,6-mannosylglycoprotein 2-beta-N-acetylglucosaminyltransferase activity"/>
    <property type="evidence" value="ECO:0007669"/>
    <property type="project" value="UniProtKB-EC"/>
</dbReference>
<evidence type="ECO:0000256" key="13">
    <source>
        <dbReference type="ARBA" id="ARBA00023034"/>
    </source>
</evidence>
<comment type="subcellular location">
    <subcellularLocation>
        <location evidence="2">Golgi apparatus membrane</location>
        <topology evidence="2">Single-pass type II membrane protein</topology>
    </subcellularLocation>
</comment>
<keyword evidence="11" id="KW-0735">Signal-anchor</keyword>
<evidence type="ECO:0000256" key="10">
    <source>
        <dbReference type="ARBA" id="ARBA00022723"/>
    </source>
</evidence>
<dbReference type="HOGENOM" id="CLU_1412073_0_0_1"/>
<feature type="non-terminal residue" evidence="25">
    <location>
        <position position="1"/>
    </location>
</feature>